<evidence type="ECO:0000259" key="3">
    <source>
        <dbReference type="PROSITE" id="PS50095"/>
    </source>
</evidence>
<feature type="domain" description="PLAT" evidence="3">
    <location>
        <begin position="821"/>
        <end position="936"/>
    </location>
</feature>
<dbReference type="CDD" id="cd01756">
    <property type="entry name" value="PLAT_repeat"/>
    <property type="match status" value="5"/>
</dbReference>
<organism evidence="4 5">
    <name type="scientific">Myodes glareolus</name>
    <name type="common">Bank vole</name>
    <name type="synonym">Clethrionomys glareolus</name>
    <dbReference type="NCBI Taxonomy" id="447135"/>
    <lineage>
        <taxon>Eukaryota</taxon>
        <taxon>Metazoa</taxon>
        <taxon>Chordata</taxon>
        <taxon>Craniata</taxon>
        <taxon>Vertebrata</taxon>
        <taxon>Euteleostomi</taxon>
        <taxon>Mammalia</taxon>
        <taxon>Eutheria</taxon>
        <taxon>Euarchontoglires</taxon>
        <taxon>Glires</taxon>
        <taxon>Rodentia</taxon>
        <taxon>Myomorpha</taxon>
        <taxon>Muroidea</taxon>
        <taxon>Cricetidae</taxon>
        <taxon>Arvicolinae</taxon>
        <taxon>Myodes</taxon>
    </lineage>
</organism>
<dbReference type="FunFam" id="2.40.180.10:FF:000010">
    <property type="entry name" value="lipoxygenase homology domain-containing protein 1"/>
    <property type="match status" value="1"/>
</dbReference>
<evidence type="ECO:0000313" key="4">
    <source>
        <dbReference type="EMBL" id="KAK7807887.1"/>
    </source>
</evidence>
<dbReference type="InterPro" id="IPR036392">
    <property type="entry name" value="PLAT/LH2_dom_sf"/>
</dbReference>
<keyword evidence="5" id="KW-1185">Reference proteome</keyword>
<sequence>MMPQKKKRRKKDIDFLGLYEEELLNYNSEDDEDELEHEYYKAKGASCLWGGGIGSFVHCFPVISTPLYEVVTATGDVRGAGTDANVFITIFGENGLSPKLHLTSKSESAFEKANVDVFRVRTNNVGLIYKIRIEHDNTGLNASWYLDRVIVTDMKRPHLRYYFNCNNWLSKVEGDRQWCRDLLASFDPMDMPRGNKYEIKVYTGDVMGAGTDADVFINIFGEYGDTGERRLENEKDNFEKGAEDKFMLDAPDLGQLMKINVGHNNKGGSAGWFLSKIIIEDFGNKRKYDFPLNRWLALDEDDGKIQRDILVGGAETTAITYIVTVFTGDIRGAGTKSKIYLVMYGARGNKNSGKIFLEGGVFDRGRTDIFHIDLAVLLSPLSRVSIGHGNVGVNRGWYCEKVVVLCPFTGIQQTFPCSNWLDEKKADGLIERQLYEMVSLRKKRLKKFPWSLWVWTTDLKKAGTNSPIFIQIYGQKGRTDEILLNPNNKWFKPGIIEKFRMTLMNTLNKDKYNFNCNRWLDVNEDDNEIVREMTAEGPTVRRIMGKAADQPCPPFCLSVARYRVTVCTGELEGAGTDANVYLCLFGDVGDTGERLLYNCRNNTDLFEKGNADEFTIESVTMRKVRRVRIRHDGKGSGSGWYLDRVLVREEGQPESDNVEFPCLRWLDKDKDDGQLVRELLPSDSNATLKNFRYHISVKTGNVSGASTDSKVYIKLYGEKSDTIKQVLLVSDNNLKDYFERGRVDEFTLETLNIGTINRLVIGHDSTGMHAGWFLGSVQIRVPRQGKQYTFPANRWLDKNQADGRLEVELYPSEVVEIQKLVHYEIEVWTGDVGGAGTTSRVYVQIYGEEGKTEVLFLSSRSKVFDRASKDIFQLEAADVGEIYKIRLGHTGEGFGPSWFVDMVWLRHLVVQEANLTPEEEARKKKEKDKLRQLLKKERLKAKLQRKKKKRKKGSDEEDEGDEEEESSSEESSSEEEEEEETEEEEEEEEFGPGMQEVIEQYKFEVNRWLARGKEDNELVVELVPAGRPGPERFPWIQGPGTLLYLVAPVFTTLHFSVSPANTYEVQVITGNVPKAGTDANVYLTIYGEEYGDTGERPLKKSDKSNKFEQGQVE</sequence>
<feature type="region of interest" description="Disordered" evidence="2">
    <location>
        <begin position="942"/>
        <end position="994"/>
    </location>
</feature>
<feature type="compositionally biased region" description="Acidic residues" evidence="2">
    <location>
        <begin position="955"/>
        <end position="990"/>
    </location>
</feature>
<dbReference type="AlphaFoldDB" id="A0AAW0I0F0"/>
<evidence type="ECO:0000256" key="1">
    <source>
        <dbReference type="PROSITE-ProRule" id="PRU00152"/>
    </source>
</evidence>
<comment type="caution">
    <text evidence="1">Lacks conserved residue(s) required for the propagation of feature annotation.</text>
</comment>
<dbReference type="InterPro" id="IPR001024">
    <property type="entry name" value="PLAT/LH2_dom"/>
</dbReference>
<feature type="compositionally biased region" description="Basic residues" evidence="2">
    <location>
        <begin position="942"/>
        <end position="952"/>
    </location>
</feature>
<dbReference type="PANTHER" id="PTHR45901">
    <property type="entry name" value="PROTEIN CBG12474"/>
    <property type="match status" value="1"/>
</dbReference>
<feature type="domain" description="PLAT" evidence="3">
    <location>
        <begin position="1061"/>
        <end position="1113"/>
    </location>
</feature>
<gene>
    <name evidence="4" type="ORF">U0070_021619</name>
</gene>
<dbReference type="InterPro" id="IPR052970">
    <property type="entry name" value="Inner_ear_hair_cell_LOXHD"/>
</dbReference>
<dbReference type="FunFam" id="2.40.180.10:FF:000008">
    <property type="entry name" value="lipoxygenase homology domain-containing protein 1"/>
    <property type="match status" value="1"/>
</dbReference>
<feature type="domain" description="PLAT" evidence="3">
    <location>
        <begin position="691"/>
        <end position="810"/>
    </location>
</feature>
<feature type="domain" description="PLAT" evidence="3">
    <location>
        <begin position="195"/>
        <end position="310"/>
    </location>
</feature>
<evidence type="ECO:0000256" key="2">
    <source>
        <dbReference type="SAM" id="MobiDB-lite"/>
    </source>
</evidence>
<evidence type="ECO:0000313" key="5">
    <source>
        <dbReference type="Proteomes" id="UP001488838"/>
    </source>
</evidence>
<proteinExistence type="predicted"/>
<dbReference type="EMBL" id="JBBHLL010000257">
    <property type="protein sequence ID" value="KAK7807887.1"/>
    <property type="molecule type" value="Genomic_DNA"/>
</dbReference>
<feature type="region of interest" description="Disordered" evidence="2">
    <location>
        <begin position="1091"/>
        <end position="1113"/>
    </location>
</feature>
<feature type="domain" description="PLAT" evidence="3">
    <location>
        <begin position="66"/>
        <end position="183"/>
    </location>
</feature>
<comment type="caution">
    <text evidence="4">The sequence shown here is derived from an EMBL/GenBank/DDBJ whole genome shotgun (WGS) entry which is preliminary data.</text>
</comment>
<dbReference type="PROSITE" id="PS50095">
    <property type="entry name" value="PLAT"/>
    <property type="match status" value="7"/>
</dbReference>
<dbReference type="SUPFAM" id="SSF49723">
    <property type="entry name" value="Lipase/lipooxygenase domain (PLAT/LH2 domain)"/>
    <property type="match status" value="8"/>
</dbReference>
<dbReference type="SMART" id="SM00308">
    <property type="entry name" value="LH2"/>
    <property type="match status" value="6"/>
</dbReference>
<dbReference type="Pfam" id="PF01477">
    <property type="entry name" value="PLAT"/>
    <property type="match status" value="7"/>
</dbReference>
<feature type="domain" description="PLAT" evidence="3">
    <location>
        <begin position="319"/>
        <end position="435"/>
    </location>
</feature>
<reference evidence="4 5" key="1">
    <citation type="journal article" date="2023" name="bioRxiv">
        <title>Conserved and derived expression patterns and positive selection on dental genes reveal complex evolutionary context of ever-growing rodent molars.</title>
        <authorList>
            <person name="Calamari Z.T."/>
            <person name="Song A."/>
            <person name="Cohen E."/>
            <person name="Akter M."/>
            <person name="Roy R.D."/>
            <person name="Hallikas O."/>
            <person name="Christensen M.M."/>
            <person name="Li P."/>
            <person name="Marangoni P."/>
            <person name="Jernvall J."/>
            <person name="Klein O.D."/>
        </authorList>
    </citation>
    <scope>NUCLEOTIDE SEQUENCE [LARGE SCALE GENOMIC DNA]</scope>
    <source>
        <strain evidence="4">V071</strain>
    </source>
</reference>
<dbReference type="Proteomes" id="UP001488838">
    <property type="component" value="Unassembled WGS sequence"/>
</dbReference>
<accession>A0AAW0I0F0</accession>
<dbReference type="Gene3D" id="2.40.180.10">
    <property type="entry name" value="Catalase core domain"/>
    <property type="match status" value="5"/>
</dbReference>
<protein>
    <recommendedName>
        <fullName evidence="3">PLAT domain-containing protein</fullName>
    </recommendedName>
</protein>
<dbReference type="Gene3D" id="2.60.60.20">
    <property type="entry name" value="PLAT/LH2 domain"/>
    <property type="match status" value="3"/>
</dbReference>
<feature type="compositionally biased region" description="Basic and acidic residues" evidence="2">
    <location>
        <begin position="1093"/>
        <end position="1106"/>
    </location>
</feature>
<feature type="domain" description="PLAT" evidence="3">
    <location>
        <begin position="560"/>
        <end position="680"/>
    </location>
</feature>
<name>A0AAW0I0F0_MYOGA</name>
<dbReference type="PANTHER" id="PTHR45901:SF3">
    <property type="entry name" value="LIPOXYGENASE HOMOLOGY DOMAIN-CONTAINING PROTEIN 1"/>
    <property type="match status" value="1"/>
</dbReference>
<dbReference type="FunFam" id="2.60.60.20:FF:000013">
    <property type="entry name" value="lipoxygenase homology domain-containing protein 1"/>
    <property type="match status" value="1"/>
</dbReference>